<accession>A0A9E6XXX6</accession>
<feature type="region of interest" description="Disordered" evidence="2">
    <location>
        <begin position="152"/>
        <end position="184"/>
    </location>
</feature>
<name>A0A9E6XXX6_9ACTN</name>
<dbReference type="AlphaFoldDB" id="A0A9E6XXX6"/>
<dbReference type="KEGG" id="sbae:DSM104329_02861"/>
<reference evidence="3" key="1">
    <citation type="journal article" date="2022" name="Int. J. Syst. Evol. Microbiol.">
        <title>Pseudomonas aegrilactucae sp. nov. and Pseudomonas morbosilactucae sp. nov., pathogens causing bacterial rot of lettuce in Japan.</title>
        <authorList>
            <person name="Sawada H."/>
            <person name="Fujikawa T."/>
            <person name="Satou M."/>
        </authorList>
    </citation>
    <scope>NUCLEOTIDE SEQUENCE</scope>
    <source>
        <strain evidence="3">0166_1</strain>
    </source>
</reference>
<sequence>MTAGDQRAPAELYDAFIKSEWQDIFRKEVHVQLDNGSRYVPNGGSQGVSLLRRSVNAFDEAIRLWSGPTDEPIGSSQGYDRIVDQAGIQYTWEWFLIEPGRPWVDAVPELVRRRIEDDLARRDQAALARAKARAEQAERDAEAEDDRVIAVMNARRAESGKPPLSADQEADVRAGRRERRAAQR</sequence>
<keyword evidence="1" id="KW-0175">Coiled coil</keyword>
<dbReference type="RefSeq" id="WP_259316126.1">
    <property type="nucleotide sequence ID" value="NZ_CP087164.1"/>
</dbReference>
<evidence type="ECO:0000256" key="1">
    <source>
        <dbReference type="SAM" id="Coils"/>
    </source>
</evidence>
<feature type="coiled-coil region" evidence="1">
    <location>
        <begin position="120"/>
        <end position="147"/>
    </location>
</feature>
<protein>
    <submittedName>
        <fullName evidence="3">Uncharacterized protein</fullName>
    </submittedName>
</protein>
<dbReference type="EMBL" id="CP087164">
    <property type="protein sequence ID" value="UGS36455.1"/>
    <property type="molecule type" value="Genomic_DNA"/>
</dbReference>
<evidence type="ECO:0000313" key="4">
    <source>
        <dbReference type="Proteomes" id="UP001162834"/>
    </source>
</evidence>
<gene>
    <name evidence="3" type="ORF">DSM104329_02861</name>
</gene>
<dbReference type="Proteomes" id="UP001162834">
    <property type="component" value="Chromosome"/>
</dbReference>
<proteinExistence type="predicted"/>
<organism evidence="3 4">
    <name type="scientific">Capillimicrobium parvum</name>
    <dbReference type="NCBI Taxonomy" id="2884022"/>
    <lineage>
        <taxon>Bacteria</taxon>
        <taxon>Bacillati</taxon>
        <taxon>Actinomycetota</taxon>
        <taxon>Thermoleophilia</taxon>
        <taxon>Solirubrobacterales</taxon>
        <taxon>Capillimicrobiaceae</taxon>
        <taxon>Capillimicrobium</taxon>
    </lineage>
</organism>
<evidence type="ECO:0000256" key="2">
    <source>
        <dbReference type="SAM" id="MobiDB-lite"/>
    </source>
</evidence>
<evidence type="ECO:0000313" key="3">
    <source>
        <dbReference type="EMBL" id="UGS36455.1"/>
    </source>
</evidence>
<keyword evidence="4" id="KW-1185">Reference proteome</keyword>